<sequence>MCIPYGALVAAGGLVGKLVGWGQPATVMLVVGGLQLALSYLSLSVWRKARSAAPYTLAEAGLAGWLAYYAARAVQQGVASTAMGCLLGLSAAMALLLLYNLAAGGNPPRRGTHAAAPAPAAAPAS</sequence>
<dbReference type="STRING" id="554055.A0A2P6V7R9"/>
<dbReference type="AlphaFoldDB" id="A0A2P6V7R9"/>
<gene>
    <name evidence="2" type="ORF">C2E20_6440</name>
</gene>
<name>A0A2P6V7R9_9CHLO</name>
<dbReference type="Proteomes" id="UP000239649">
    <property type="component" value="Unassembled WGS sequence"/>
</dbReference>
<keyword evidence="3" id="KW-1185">Reference proteome</keyword>
<accession>A0A2P6V7R9</accession>
<organism evidence="2 3">
    <name type="scientific">Micractinium conductrix</name>
    <dbReference type="NCBI Taxonomy" id="554055"/>
    <lineage>
        <taxon>Eukaryota</taxon>
        <taxon>Viridiplantae</taxon>
        <taxon>Chlorophyta</taxon>
        <taxon>core chlorophytes</taxon>
        <taxon>Trebouxiophyceae</taxon>
        <taxon>Chlorellales</taxon>
        <taxon>Chlorellaceae</taxon>
        <taxon>Chlorella clade</taxon>
        <taxon>Micractinium</taxon>
    </lineage>
</organism>
<reference evidence="2 3" key="1">
    <citation type="journal article" date="2018" name="Plant J.">
        <title>Genome sequences of Chlorella sorokiniana UTEX 1602 and Micractinium conductrix SAG 241.80: implications to maltose excretion by a green alga.</title>
        <authorList>
            <person name="Arriola M.B."/>
            <person name="Velmurugan N."/>
            <person name="Zhang Y."/>
            <person name="Plunkett M.H."/>
            <person name="Hondzo H."/>
            <person name="Barney B.M."/>
        </authorList>
    </citation>
    <scope>NUCLEOTIDE SEQUENCE [LARGE SCALE GENOMIC DNA]</scope>
    <source>
        <strain evidence="2 3">SAG 241.80</strain>
    </source>
</reference>
<protein>
    <submittedName>
        <fullName evidence="2">FATTY ACID EXPORT chloroplastic-like</fullName>
    </submittedName>
</protein>
<keyword evidence="1" id="KW-1133">Transmembrane helix</keyword>
<dbReference type="EMBL" id="LHPF02000022">
    <property type="protein sequence ID" value="PSC70132.1"/>
    <property type="molecule type" value="Genomic_DNA"/>
</dbReference>
<comment type="caution">
    <text evidence="2">The sequence shown here is derived from an EMBL/GenBank/DDBJ whole genome shotgun (WGS) entry which is preliminary data.</text>
</comment>
<keyword evidence="1" id="KW-0812">Transmembrane</keyword>
<evidence type="ECO:0000313" key="3">
    <source>
        <dbReference type="Proteomes" id="UP000239649"/>
    </source>
</evidence>
<proteinExistence type="predicted"/>
<evidence type="ECO:0000256" key="1">
    <source>
        <dbReference type="SAM" id="Phobius"/>
    </source>
</evidence>
<keyword evidence="1" id="KW-0472">Membrane</keyword>
<feature type="transmembrane region" description="Helical" evidence="1">
    <location>
        <begin position="25"/>
        <end position="46"/>
    </location>
</feature>
<evidence type="ECO:0000313" key="2">
    <source>
        <dbReference type="EMBL" id="PSC70132.1"/>
    </source>
</evidence>
<feature type="transmembrane region" description="Helical" evidence="1">
    <location>
        <begin position="77"/>
        <end position="101"/>
    </location>
</feature>